<name>A0ACB9ZW10_CATRO</name>
<evidence type="ECO:0000313" key="1">
    <source>
        <dbReference type="EMBL" id="KAI5652357.1"/>
    </source>
</evidence>
<gene>
    <name evidence="1" type="ORF">M9H77_29544</name>
</gene>
<dbReference type="EMBL" id="CM044707">
    <property type="protein sequence ID" value="KAI5652357.1"/>
    <property type="molecule type" value="Genomic_DNA"/>
</dbReference>
<proteinExistence type="predicted"/>
<organism evidence="1 2">
    <name type="scientific">Catharanthus roseus</name>
    <name type="common">Madagascar periwinkle</name>
    <name type="synonym">Vinca rosea</name>
    <dbReference type="NCBI Taxonomy" id="4058"/>
    <lineage>
        <taxon>Eukaryota</taxon>
        <taxon>Viridiplantae</taxon>
        <taxon>Streptophyta</taxon>
        <taxon>Embryophyta</taxon>
        <taxon>Tracheophyta</taxon>
        <taxon>Spermatophyta</taxon>
        <taxon>Magnoliopsida</taxon>
        <taxon>eudicotyledons</taxon>
        <taxon>Gunneridae</taxon>
        <taxon>Pentapetalae</taxon>
        <taxon>asterids</taxon>
        <taxon>lamiids</taxon>
        <taxon>Gentianales</taxon>
        <taxon>Apocynaceae</taxon>
        <taxon>Rauvolfioideae</taxon>
        <taxon>Vinceae</taxon>
        <taxon>Catharanthinae</taxon>
        <taxon>Catharanthus</taxon>
    </lineage>
</organism>
<protein>
    <submittedName>
        <fullName evidence="1">Uncharacterized protein</fullName>
    </submittedName>
</protein>
<evidence type="ECO:0000313" key="2">
    <source>
        <dbReference type="Proteomes" id="UP001060085"/>
    </source>
</evidence>
<accession>A0ACB9ZW10</accession>
<reference evidence="2" key="1">
    <citation type="journal article" date="2023" name="Nat. Plants">
        <title>Single-cell RNA sequencing provides a high-resolution roadmap for understanding the multicellular compartmentation of specialized metabolism.</title>
        <authorList>
            <person name="Sun S."/>
            <person name="Shen X."/>
            <person name="Li Y."/>
            <person name="Li Y."/>
            <person name="Wang S."/>
            <person name="Li R."/>
            <person name="Zhang H."/>
            <person name="Shen G."/>
            <person name="Guo B."/>
            <person name="Wei J."/>
            <person name="Xu J."/>
            <person name="St-Pierre B."/>
            <person name="Chen S."/>
            <person name="Sun C."/>
        </authorList>
    </citation>
    <scope>NUCLEOTIDE SEQUENCE [LARGE SCALE GENOMIC DNA]</scope>
</reference>
<comment type="caution">
    <text evidence="1">The sequence shown here is derived from an EMBL/GenBank/DDBJ whole genome shotgun (WGS) entry which is preliminary data.</text>
</comment>
<keyword evidence="2" id="KW-1185">Reference proteome</keyword>
<dbReference type="Proteomes" id="UP001060085">
    <property type="component" value="Linkage Group LG07"/>
</dbReference>
<sequence>MREFIKSFSQLKLNLPLCDFLLQVPKYARHLRDKIMKKDKLREASTHILEEECSALLTKKFVLPQKALADLILDLDEDVEFPILLGRPFLRTSRELIDMEKGNLVLRVGENKIVFKFSLLPSTSSKVRDTENIPRKCKERLKDDKKQRQLSSKVKERLIRVPVRYAKEAKAKKYLNDHVRGALLFLLLVPTLAPTGNVSFHRRTYGLL</sequence>